<dbReference type="SUPFAM" id="SSF56601">
    <property type="entry name" value="beta-lactamase/transpeptidase-like"/>
    <property type="match status" value="1"/>
</dbReference>
<evidence type="ECO:0000313" key="2">
    <source>
        <dbReference type="EMBL" id="ART68686.1"/>
    </source>
</evidence>
<evidence type="ECO:0000259" key="1">
    <source>
        <dbReference type="Pfam" id="PF00144"/>
    </source>
</evidence>
<protein>
    <recommendedName>
        <fullName evidence="1">Beta-lactamase-related domain-containing protein</fullName>
    </recommendedName>
</protein>
<keyword evidence="3" id="KW-1185">Reference proteome</keyword>
<dbReference type="InterPro" id="IPR001466">
    <property type="entry name" value="Beta-lactam-related"/>
</dbReference>
<dbReference type="AlphaFoldDB" id="A0A1Y0C0Q9"/>
<dbReference type="PANTHER" id="PTHR43283">
    <property type="entry name" value="BETA-LACTAMASE-RELATED"/>
    <property type="match status" value="1"/>
</dbReference>
<dbReference type="EMBL" id="CP020809">
    <property type="protein sequence ID" value="ART68686.1"/>
    <property type="molecule type" value="Genomic_DNA"/>
</dbReference>
<organism evidence="2 3">
    <name type="scientific">Mycobacterium dioxanotrophicus</name>
    <dbReference type="NCBI Taxonomy" id="482462"/>
    <lineage>
        <taxon>Bacteria</taxon>
        <taxon>Bacillati</taxon>
        <taxon>Actinomycetota</taxon>
        <taxon>Actinomycetes</taxon>
        <taxon>Mycobacteriales</taxon>
        <taxon>Mycobacteriaceae</taxon>
        <taxon>Mycobacterium</taxon>
    </lineage>
</organism>
<dbReference type="Proteomes" id="UP000195331">
    <property type="component" value="Chromosome"/>
</dbReference>
<gene>
    <name evidence="2" type="ORF">BTO20_08915</name>
</gene>
<accession>A0A1Y0C0Q9</accession>
<reference evidence="2 3" key="1">
    <citation type="submission" date="2017-04" db="EMBL/GenBank/DDBJ databases">
        <title>Whole Genome Sequence of 1,4-Dioxane Degrading Bacterium Mycobacterium dioxanotrophicus PH-06.</title>
        <authorList>
            <person name="He Y."/>
        </authorList>
    </citation>
    <scope>NUCLEOTIDE SEQUENCE [LARGE SCALE GENOMIC DNA]</scope>
    <source>
        <strain evidence="2 3">PH-06</strain>
    </source>
</reference>
<proteinExistence type="predicted"/>
<dbReference type="Pfam" id="PF00144">
    <property type="entry name" value="Beta-lactamase"/>
    <property type="match status" value="1"/>
</dbReference>
<dbReference type="PANTHER" id="PTHR43283:SF7">
    <property type="entry name" value="BETA-LACTAMASE-RELATED DOMAIN-CONTAINING PROTEIN"/>
    <property type="match status" value="1"/>
</dbReference>
<sequence>MRALAYDRPVEVNADNWQQPPFNRWAYWHIEDILPTQPIPRGTGPVRALPAVEALDPLEVNVIRSDGEEATVADVLADTYTDAYVVLQDGGLVTEWYGAEGAADRPHATMSITKSVVGAVAGVLVDRGLLDVGLPVTDIVGELAGSGYAGATVRDILDMRSGVLFREDYTDPQSEVRLLSDWLGTRGLYEYLVGLSAEAPHGQRFLYRSAESDVLGWVCERVSGTPMAELISTLIWEPMGAEFDAEILCDTVGTAIHDGGLCATARDLARFGQLLLDGGVVPDDGDDGVRTVIGPRWLRAAWAVDADARSVFIESPNEVSMPGGWYRNQLWFRPGLFGDVLLCLGIHGQMIHVSRRTRTVCVKFSTWPQAQEPRFMQDTLRAFDAVGGALSGRQRMGDKHRLPGIVSGMTRHSGAGNPDQS</sequence>
<feature type="domain" description="Beta-lactamase-related" evidence="1">
    <location>
        <begin position="81"/>
        <end position="374"/>
    </location>
</feature>
<dbReference type="Gene3D" id="3.40.710.10">
    <property type="entry name" value="DD-peptidase/beta-lactamase superfamily"/>
    <property type="match status" value="1"/>
</dbReference>
<dbReference type="InterPro" id="IPR012338">
    <property type="entry name" value="Beta-lactam/transpept-like"/>
</dbReference>
<name>A0A1Y0C0Q9_9MYCO</name>
<evidence type="ECO:0000313" key="3">
    <source>
        <dbReference type="Proteomes" id="UP000195331"/>
    </source>
</evidence>
<dbReference type="KEGG" id="mdx:BTO20_08915"/>
<dbReference type="InterPro" id="IPR050789">
    <property type="entry name" value="Diverse_Enzym_Activities"/>
</dbReference>